<dbReference type="OrthoDB" id="282270at2759"/>
<evidence type="ECO:0000313" key="10">
    <source>
        <dbReference type="EMBL" id="CAF0867850.1"/>
    </source>
</evidence>
<dbReference type="CDD" id="cd10508">
    <property type="entry name" value="Zn-ribbon_RPB9"/>
    <property type="match status" value="1"/>
</dbReference>
<evidence type="ECO:0000256" key="6">
    <source>
        <dbReference type="ARBA" id="ARBA00023163"/>
    </source>
</evidence>
<evidence type="ECO:0000256" key="4">
    <source>
        <dbReference type="ARBA" id="ARBA00022737"/>
    </source>
</evidence>
<keyword evidence="5" id="KW-0862">Zinc</keyword>
<evidence type="ECO:0000256" key="2">
    <source>
        <dbReference type="ARBA" id="ARBA00022614"/>
    </source>
</evidence>
<dbReference type="SUPFAM" id="SSF52047">
    <property type="entry name" value="RNI-like"/>
    <property type="match status" value="1"/>
</dbReference>
<comment type="similarity">
    <text evidence="7">Belongs to the PPP1R37 family.</text>
</comment>
<reference evidence="10" key="1">
    <citation type="submission" date="2021-02" db="EMBL/GenBank/DDBJ databases">
        <authorList>
            <person name="Nowell W R."/>
        </authorList>
    </citation>
    <scope>NUCLEOTIDE SEQUENCE</scope>
</reference>
<gene>
    <name evidence="10" type="ORF">GPM918_LOCUS6937</name>
    <name evidence="11" type="ORF">SRO942_LOCUS6937</name>
</gene>
<dbReference type="Proteomes" id="UP000681722">
    <property type="component" value="Unassembled WGS sequence"/>
</dbReference>
<dbReference type="InterPro" id="IPR019761">
    <property type="entry name" value="DNA-dir_RNA_pol-M_15_CS"/>
</dbReference>
<name>A0A813X4Y1_9BILA</name>
<evidence type="ECO:0000256" key="7">
    <source>
        <dbReference type="ARBA" id="ARBA00038315"/>
    </source>
</evidence>
<dbReference type="Pfam" id="PF13516">
    <property type="entry name" value="LRR_6"/>
    <property type="match status" value="2"/>
</dbReference>
<feature type="region of interest" description="Disordered" evidence="8">
    <location>
        <begin position="684"/>
        <end position="720"/>
    </location>
</feature>
<evidence type="ECO:0000256" key="8">
    <source>
        <dbReference type="SAM" id="MobiDB-lite"/>
    </source>
</evidence>
<keyword evidence="4" id="KW-0677">Repeat</keyword>
<dbReference type="InterPro" id="IPR051279">
    <property type="entry name" value="PP1-Reg/Actin-Interact_Protein"/>
</dbReference>
<proteinExistence type="inferred from homology"/>
<keyword evidence="3" id="KW-0479">Metal-binding</keyword>
<feature type="region of interest" description="Disordered" evidence="8">
    <location>
        <begin position="134"/>
        <end position="191"/>
    </location>
</feature>
<keyword evidence="12" id="KW-1185">Reference proteome</keyword>
<dbReference type="GO" id="GO:0046872">
    <property type="term" value="F:metal ion binding"/>
    <property type="evidence" value="ECO:0007669"/>
    <property type="project" value="UniProtKB-KW"/>
</dbReference>
<feature type="compositionally biased region" description="Basic and acidic residues" evidence="8">
    <location>
        <begin position="684"/>
        <end position="709"/>
    </location>
</feature>
<evidence type="ECO:0000256" key="1">
    <source>
        <dbReference type="ARBA" id="ARBA00008925"/>
    </source>
</evidence>
<dbReference type="Proteomes" id="UP000663829">
    <property type="component" value="Unassembled WGS sequence"/>
</dbReference>
<protein>
    <recommendedName>
        <fullName evidence="9">DNA-directed RNA polymerase II subunit RPB9-like zinc ribbon domain-containing protein</fullName>
    </recommendedName>
</protein>
<accession>A0A813X4Y1</accession>
<keyword evidence="2" id="KW-0433">Leucine-rich repeat</keyword>
<evidence type="ECO:0000313" key="11">
    <source>
        <dbReference type="EMBL" id="CAF3655299.1"/>
    </source>
</evidence>
<dbReference type="InterPro" id="IPR034012">
    <property type="entry name" value="Zn_ribbon_RPB9_C"/>
</dbReference>
<dbReference type="Gene3D" id="2.20.25.10">
    <property type="match status" value="2"/>
</dbReference>
<dbReference type="InterPro" id="IPR032675">
    <property type="entry name" value="LRR_dom_sf"/>
</dbReference>
<feature type="domain" description="DNA-directed RNA polymerase II subunit RPB9-like zinc ribbon" evidence="9">
    <location>
        <begin position="36"/>
        <end position="89"/>
    </location>
</feature>
<dbReference type="SUPFAM" id="SSF57783">
    <property type="entry name" value="Zinc beta-ribbon"/>
    <property type="match status" value="2"/>
</dbReference>
<evidence type="ECO:0000313" key="12">
    <source>
        <dbReference type="Proteomes" id="UP000663829"/>
    </source>
</evidence>
<comment type="caution">
    <text evidence="10">The sequence shown here is derived from an EMBL/GenBank/DDBJ whole genome shotgun (WGS) entry which is preliminary data.</text>
</comment>
<dbReference type="InterPro" id="IPR001529">
    <property type="entry name" value="Zn_ribbon_RPB9"/>
</dbReference>
<dbReference type="Gene3D" id="3.80.10.10">
    <property type="entry name" value="Ribonuclease Inhibitor"/>
    <property type="match status" value="2"/>
</dbReference>
<dbReference type="PANTHER" id="PTHR24112">
    <property type="entry name" value="LEUCINE-RICH REPEAT, ISOFORM F-RELATED"/>
    <property type="match status" value="1"/>
</dbReference>
<organism evidence="10 12">
    <name type="scientific">Didymodactylos carnosus</name>
    <dbReference type="NCBI Taxonomy" id="1234261"/>
    <lineage>
        <taxon>Eukaryota</taxon>
        <taxon>Metazoa</taxon>
        <taxon>Spiralia</taxon>
        <taxon>Gnathifera</taxon>
        <taxon>Rotifera</taxon>
        <taxon>Eurotatoria</taxon>
        <taxon>Bdelloidea</taxon>
        <taxon>Philodinida</taxon>
        <taxon>Philodinidae</taxon>
        <taxon>Didymodactylos</taxon>
    </lineage>
</organism>
<evidence type="ECO:0000259" key="9">
    <source>
        <dbReference type="SMART" id="SM00661"/>
    </source>
</evidence>
<evidence type="ECO:0000256" key="5">
    <source>
        <dbReference type="ARBA" id="ARBA00022833"/>
    </source>
</evidence>
<dbReference type="EMBL" id="CAJNOQ010001098">
    <property type="protein sequence ID" value="CAF0867850.1"/>
    <property type="molecule type" value="Genomic_DNA"/>
</dbReference>
<dbReference type="FunFam" id="2.20.25.10:FF:000009">
    <property type="entry name" value="DNA-directed RNA polymerase subunit"/>
    <property type="match status" value="1"/>
</dbReference>
<feature type="compositionally biased region" description="Polar residues" evidence="8">
    <location>
        <begin position="170"/>
        <end position="191"/>
    </location>
</feature>
<dbReference type="GO" id="GO:0006351">
    <property type="term" value="P:DNA-templated transcription"/>
    <property type="evidence" value="ECO:0007669"/>
    <property type="project" value="InterPro"/>
</dbReference>
<dbReference type="AlphaFoldDB" id="A0A813X4Y1"/>
<keyword evidence="6" id="KW-0804">Transcription</keyword>
<dbReference type="CDD" id="cd22249">
    <property type="entry name" value="UDM1_RNF168_RNF169-like"/>
    <property type="match status" value="1"/>
</dbReference>
<dbReference type="PROSITE" id="PS01030">
    <property type="entry name" value="RNA_POL_M_15KD"/>
    <property type="match status" value="1"/>
</dbReference>
<sequence length="976" mass="110432">MEVGPQLFFRRIGQKFPVHNMEIAREATGPGYVGIKFCQECNNMLYPREDKENRILLYACRRCQHQQAADNPCIYVNKITHEIDELTQIVTDVISDPTLPRTTNHACPKCKMNDAVFFQAQSARGEVSMSTIVTDNISKDEQSSNTSKEDKAIEISSSSVDTAPTDLPFSLNSTNTSPSFPSLPESTTAEVQNDITQTVPTSTSNHSQRRVHFPIDDTQLTKVSEAPIPLSNQPFVPLKNVLRIYLDTCTKSQIKPLQTIIEQLSTINDERQTFHDRIARLSIINEKLNTAHLNALEEILARVQFYTLEFESSLYEDSLISSLFDIIEYYESCIHLNLSANRSMSLQGYQALGRYMRKTHVLQRLDMNHMKFEDNNILIFGRCLRFSSNLYELHLESCQLNGKMLQKLIIHIRSCNCLRELHLGDNRLHVQDSLIICDLIRTCGHFLNLLDLKTNSLQDNGLSHISSQLSQYDEYHVQQNVIQKLNLQSNQISHQGIGYLAKALLHNRTIKSLNLSNNNLTNEGLFILRDSLLTNRTVSELILGNCKLTCQAAIALAEYVAESSVIRHIDLRGNNIQVSGIMALALGMKHNKSLINVELDPVTPTQTNGGVLSNQFQTNNIDSSTSGLLSFSSFRRMTLGFGQLTGGLNQNSEPLQDSKVKEFLQQKSKWINDINEICRKNKEKQRELEEQERQKEETRVEQDEKKEYINEGQEETMNEKALTDEEQQTAMTSLTSTVDPELLNGKVSQKFVSPLPSPLLSPVDDLSPFLVKKIFTNQHQPSSVVPLLDHDQSVEQTSPSTNTNDTIESDVVHSTTDNDSTQMILSETSEINNPTSELRSLTNTDTTVANEENSTISTAKSPFTIDDYDNDVDENIREEKDSNNTSVDISDIHFDSNQHETHSTEMDDSEKKGGEDDIYEYNERIQKPFYHSDSLFLLRNKTGDLDEHTTEDDGGNNLIISTNQTNVPEHQQQLID</sequence>
<dbReference type="Pfam" id="PF02150">
    <property type="entry name" value="Zn_ribbon_RPB9"/>
    <property type="match status" value="1"/>
</dbReference>
<comment type="similarity">
    <text evidence="1">Belongs to the archaeal RpoM/eukaryotic RPA12/RPB9/RPC11 RNA polymerase family.</text>
</comment>
<evidence type="ECO:0000256" key="3">
    <source>
        <dbReference type="ARBA" id="ARBA00022723"/>
    </source>
</evidence>
<feature type="compositionally biased region" description="Basic and acidic residues" evidence="8">
    <location>
        <begin position="137"/>
        <end position="153"/>
    </location>
</feature>
<dbReference type="SMART" id="SM00661">
    <property type="entry name" value="RPOL9"/>
    <property type="match status" value="1"/>
</dbReference>
<dbReference type="InterPro" id="IPR001611">
    <property type="entry name" value="Leu-rich_rpt"/>
</dbReference>
<dbReference type="PANTHER" id="PTHR24112:SF9">
    <property type="entry name" value="PROTEIN PHOSPHATASE 1 REGULATORY SUBUNIT 37"/>
    <property type="match status" value="1"/>
</dbReference>
<feature type="compositionally biased region" description="Polar residues" evidence="8">
    <location>
        <begin position="958"/>
        <end position="976"/>
    </location>
</feature>
<dbReference type="SMART" id="SM00368">
    <property type="entry name" value="LRR_RI"/>
    <property type="match status" value="6"/>
</dbReference>
<feature type="region of interest" description="Disordered" evidence="8">
    <location>
        <begin position="896"/>
        <end position="915"/>
    </location>
</feature>
<feature type="region of interest" description="Disordered" evidence="8">
    <location>
        <begin position="947"/>
        <end position="976"/>
    </location>
</feature>
<dbReference type="EMBL" id="CAJOBC010001098">
    <property type="protein sequence ID" value="CAF3655299.1"/>
    <property type="molecule type" value="Genomic_DNA"/>
</dbReference>